<sequence>MIKGLAHIGVAVNNIDDSLKILNAAFGAVEISPGGRKSFPELGQTSALIQIGDCCIELMEPYGNVEGTVSKFLKRHGAGLHHISLLSDDLDADDARLEKSGIHSLAKTPKGTPGDRFLFTHPKETSSIVFEVTEPYKK</sequence>
<reference evidence="3" key="1">
    <citation type="journal article" date="2021" name="PeerJ">
        <title>Extensive microbial diversity within the chicken gut microbiome revealed by metagenomics and culture.</title>
        <authorList>
            <person name="Gilroy R."/>
            <person name="Ravi A."/>
            <person name="Getino M."/>
            <person name="Pursley I."/>
            <person name="Horton D.L."/>
            <person name="Alikhan N.F."/>
            <person name="Baker D."/>
            <person name="Gharbi K."/>
            <person name="Hall N."/>
            <person name="Watson M."/>
            <person name="Adriaenssens E.M."/>
            <person name="Foster-Nyarko E."/>
            <person name="Jarju S."/>
            <person name="Secka A."/>
            <person name="Antonio M."/>
            <person name="Oren A."/>
            <person name="Chaudhuri R.R."/>
            <person name="La Ragione R."/>
            <person name="Hildebrand F."/>
            <person name="Pallen M.J."/>
        </authorList>
    </citation>
    <scope>NUCLEOTIDE SEQUENCE</scope>
    <source>
        <strain evidence="3">CHK192-9172</strain>
    </source>
</reference>
<dbReference type="SUPFAM" id="SSF54593">
    <property type="entry name" value="Glyoxalase/Bleomycin resistance protein/Dihydroxybiphenyl dioxygenase"/>
    <property type="match status" value="1"/>
</dbReference>
<evidence type="ECO:0000313" key="3">
    <source>
        <dbReference type="EMBL" id="HIZ07002.1"/>
    </source>
</evidence>
<feature type="domain" description="VOC" evidence="2">
    <location>
        <begin position="4"/>
        <end position="135"/>
    </location>
</feature>
<dbReference type="GO" id="GO:0046872">
    <property type="term" value="F:metal ion binding"/>
    <property type="evidence" value="ECO:0007669"/>
    <property type="project" value="UniProtKB-KW"/>
</dbReference>
<dbReference type="Proteomes" id="UP000824024">
    <property type="component" value="Unassembled WGS sequence"/>
</dbReference>
<comment type="caution">
    <text evidence="3">The sequence shown here is derived from an EMBL/GenBank/DDBJ whole genome shotgun (WGS) entry which is preliminary data.</text>
</comment>
<dbReference type="InterPro" id="IPR037523">
    <property type="entry name" value="VOC_core"/>
</dbReference>
<evidence type="ECO:0000313" key="4">
    <source>
        <dbReference type="Proteomes" id="UP000824024"/>
    </source>
</evidence>
<gene>
    <name evidence="3" type="ORF">IAA08_03585</name>
</gene>
<dbReference type="PANTHER" id="PTHR43048:SF3">
    <property type="entry name" value="METHYLMALONYL-COA EPIMERASE, MITOCHONDRIAL"/>
    <property type="match status" value="1"/>
</dbReference>
<dbReference type="GO" id="GO:0004493">
    <property type="term" value="F:methylmalonyl-CoA epimerase activity"/>
    <property type="evidence" value="ECO:0007669"/>
    <property type="project" value="TreeGrafter"/>
</dbReference>
<dbReference type="PROSITE" id="PS51819">
    <property type="entry name" value="VOC"/>
    <property type="match status" value="1"/>
</dbReference>
<dbReference type="PANTHER" id="PTHR43048">
    <property type="entry name" value="METHYLMALONYL-COA EPIMERASE"/>
    <property type="match status" value="1"/>
</dbReference>
<dbReference type="EMBL" id="DXCH01000097">
    <property type="protein sequence ID" value="HIZ07002.1"/>
    <property type="molecule type" value="Genomic_DNA"/>
</dbReference>
<dbReference type="Pfam" id="PF13669">
    <property type="entry name" value="Glyoxalase_4"/>
    <property type="match status" value="1"/>
</dbReference>
<dbReference type="GO" id="GO:0046491">
    <property type="term" value="P:L-methylmalonyl-CoA metabolic process"/>
    <property type="evidence" value="ECO:0007669"/>
    <property type="project" value="TreeGrafter"/>
</dbReference>
<dbReference type="AlphaFoldDB" id="A0A9D2IFD1"/>
<accession>A0A9D2IFD1</accession>
<dbReference type="Gene3D" id="3.10.180.10">
    <property type="entry name" value="2,3-Dihydroxybiphenyl 1,2-Dioxygenase, domain 1"/>
    <property type="match status" value="1"/>
</dbReference>
<proteinExistence type="predicted"/>
<dbReference type="InterPro" id="IPR029068">
    <property type="entry name" value="Glyas_Bleomycin-R_OHBP_Dase"/>
</dbReference>
<evidence type="ECO:0000256" key="1">
    <source>
        <dbReference type="ARBA" id="ARBA00022723"/>
    </source>
</evidence>
<keyword evidence="1" id="KW-0479">Metal-binding</keyword>
<protein>
    <submittedName>
        <fullName evidence="3">VOC family protein</fullName>
    </submittedName>
</protein>
<organism evidence="3 4">
    <name type="scientific">Candidatus Eubacterium avistercoris</name>
    <dbReference type="NCBI Taxonomy" id="2838567"/>
    <lineage>
        <taxon>Bacteria</taxon>
        <taxon>Bacillati</taxon>
        <taxon>Bacillota</taxon>
        <taxon>Clostridia</taxon>
        <taxon>Eubacteriales</taxon>
        <taxon>Eubacteriaceae</taxon>
        <taxon>Eubacterium</taxon>
    </lineage>
</organism>
<name>A0A9D2IFD1_9FIRM</name>
<reference evidence="3" key="2">
    <citation type="submission" date="2021-04" db="EMBL/GenBank/DDBJ databases">
        <authorList>
            <person name="Gilroy R."/>
        </authorList>
    </citation>
    <scope>NUCLEOTIDE SEQUENCE</scope>
    <source>
        <strain evidence="3">CHK192-9172</strain>
    </source>
</reference>
<evidence type="ECO:0000259" key="2">
    <source>
        <dbReference type="PROSITE" id="PS51819"/>
    </source>
</evidence>
<dbReference type="InterPro" id="IPR051785">
    <property type="entry name" value="MMCE/EMCE_epimerase"/>
</dbReference>